<dbReference type="GO" id="GO:0004521">
    <property type="term" value="F:RNA endonuclease activity"/>
    <property type="evidence" value="ECO:0007669"/>
    <property type="project" value="InterPro"/>
</dbReference>
<evidence type="ECO:0000313" key="8">
    <source>
        <dbReference type="EMBL" id="NEW05455.1"/>
    </source>
</evidence>
<dbReference type="NCBIfam" id="TIGR00255">
    <property type="entry name" value="YicC/YloC family endoribonuclease"/>
    <property type="match status" value="1"/>
</dbReference>
<organism evidence="8">
    <name type="scientific">Paenibacillus sp. SYP-B3998</name>
    <dbReference type="NCBI Taxonomy" id="2678564"/>
    <lineage>
        <taxon>Bacteria</taxon>
        <taxon>Bacillati</taxon>
        <taxon>Bacillota</taxon>
        <taxon>Bacilli</taxon>
        <taxon>Bacillales</taxon>
        <taxon>Paenibacillaceae</taxon>
        <taxon>Paenibacillus</taxon>
    </lineage>
</organism>
<dbReference type="PANTHER" id="PTHR30636">
    <property type="entry name" value="UPF0701 PROTEIN YICC"/>
    <property type="match status" value="1"/>
</dbReference>
<accession>A0A6G3ZTK8</accession>
<comment type="cofactor">
    <cofactor evidence="1">
        <name>a divalent metal cation</name>
        <dbReference type="ChEBI" id="CHEBI:60240"/>
    </cofactor>
</comment>
<comment type="caution">
    <text evidence="8">The sequence shown here is derived from an EMBL/GenBank/DDBJ whole genome shotgun (WGS) entry which is preliminary data.</text>
</comment>
<dbReference type="PANTHER" id="PTHR30636:SF3">
    <property type="entry name" value="UPF0701 PROTEIN YICC"/>
    <property type="match status" value="1"/>
</dbReference>
<reference evidence="8" key="1">
    <citation type="submission" date="2020-02" db="EMBL/GenBank/DDBJ databases">
        <authorList>
            <person name="Shen X.-R."/>
            <person name="Zhang Y.-X."/>
        </authorList>
    </citation>
    <scope>NUCLEOTIDE SEQUENCE</scope>
    <source>
        <strain evidence="8">SYP-B3998</strain>
    </source>
</reference>
<keyword evidence="4" id="KW-0378">Hydrolase</keyword>
<dbReference type="Pfam" id="PF08340">
    <property type="entry name" value="YicC-like_C"/>
    <property type="match status" value="1"/>
</dbReference>
<dbReference type="EMBL" id="JAAIKC010000001">
    <property type="protein sequence ID" value="NEW05455.1"/>
    <property type="molecule type" value="Genomic_DNA"/>
</dbReference>
<proteinExistence type="inferred from homology"/>
<name>A0A6G3ZTK8_9BACL</name>
<protein>
    <submittedName>
        <fullName evidence="8">YicC family protein</fullName>
    </submittedName>
</protein>
<evidence type="ECO:0000259" key="7">
    <source>
        <dbReference type="Pfam" id="PF08340"/>
    </source>
</evidence>
<evidence type="ECO:0000259" key="6">
    <source>
        <dbReference type="Pfam" id="PF03755"/>
    </source>
</evidence>
<feature type="domain" description="Endoribonuclease YicC-like C-terminal" evidence="7">
    <location>
        <begin position="176"/>
        <end position="294"/>
    </location>
</feature>
<dbReference type="InterPro" id="IPR013551">
    <property type="entry name" value="YicC-like_C"/>
</dbReference>
<dbReference type="RefSeq" id="WP_163942228.1">
    <property type="nucleotide sequence ID" value="NZ_JAAIKC010000001.1"/>
</dbReference>
<keyword evidence="2" id="KW-0540">Nuclease</keyword>
<evidence type="ECO:0000256" key="5">
    <source>
        <dbReference type="ARBA" id="ARBA00035648"/>
    </source>
</evidence>
<evidence type="ECO:0000256" key="4">
    <source>
        <dbReference type="ARBA" id="ARBA00022801"/>
    </source>
</evidence>
<dbReference type="InterPro" id="IPR005229">
    <property type="entry name" value="YicC/YloC-like"/>
</dbReference>
<sequence>MICSMTGFGQANRSFAGYKVFIDVKSVNHRYSEVSIRMPKEWAVFEDSLKKTVLQSVKRGRVDVFVTAERETASSRSVTVDFAYADAYLQAAEQLKQRYGFSGNVELKDLLKLSDLVQMKEVRTEPDEQFEAELCACLQDAVSRLSEMRLREGAFLEQDIRDRLAELKRVHVELQAFAPQVVQEYANRLNSRIQSFLQEQTPVDEQRLATEIAIFADRSNVDEELTRLQSHFQQFDELLAEQEPVGRKLDFLIQEMNREVNTIGSKANHSELTARVIHIKAELEKMREQIQNIE</sequence>
<keyword evidence="3" id="KW-0255">Endonuclease</keyword>
<dbReference type="InterPro" id="IPR013527">
    <property type="entry name" value="YicC-like_N"/>
</dbReference>
<evidence type="ECO:0000256" key="2">
    <source>
        <dbReference type="ARBA" id="ARBA00022722"/>
    </source>
</evidence>
<dbReference type="GO" id="GO:0016787">
    <property type="term" value="F:hydrolase activity"/>
    <property type="evidence" value="ECO:0007669"/>
    <property type="project" value="UniProtKB-KW"/>
</dbReference>
<evidence type="ECO:0000256" key="3">
    <source>
        <dbReference type="ARBA" id="ARBA00022759"/>
    </source>
</evidence>
<gene>
    <name evidence="8" type="ORF">GK047_05410</name>
</gene>
<evidence type="ECO:0000256" key="1">
    <source>
        <dbReference type="ARBA" id="ARBA00001968"/>
    </source>
</evidence>
<dbReference type="AlphaFoldDB" id="A0A6G3ZTK8"/>
<comment type="similarity">
    <text evidence="5">Belongs to the YicC/YloC family.</text>
</comment>
<feature type="domain" description="Endoribonuclease YicC-like N-terminal" evidence="6">
    <location>
        <begin position="2"/>
        <end position="157"/>
    </location>
</feature>
<dbReference type="Pfam" id="PF03755">
    <property type="entry name" value="YicC-like_N"/>
    <property type="match status" value="1"/>
</dbReference>